<feature type="compositionally biased region" description="Basic and acidic residues" evidence="1">
    <location>
        <begin position="225"/>
        <end position="245"/>
    </location>
</feature>
<name>A0ABP0FN52_CLALP</name>
<organism evidence="3 4">
    <name type="scientific">Clavelina lepadiformis</name>
    <name type="common">Light-bulb sea squirt</name>
    <name type="synonym">Ascidia lepadiformis</name>
    <dbReference type="NCBI Taxonomy" id="159417"/>
    <lineage>
        <taxon>Eukaryota</taxon>
        <taxon>Metazoa</taxon>
        <taxon>Chordata</taxon>
        <taxon>Tunicata</taxon>
        <taxon>Ascidiacea</taxon>
        <taxon>Aplousobranchia</taxon>
        <taxon>Clavelinidae</taxon>
        <taxon>Clavelina</taxon>
    </lineage>
</organism>
<feature type="region of interest" description="Disordered" evidence="1">
    <location>
        <begin position="301"/>
        <end position="327"/>
    </location>
</feature>
<feature type="transmembrane region" description="Helical" evidence="2">
    <location>
        <begin position="260"/>
        <end position="278"/>
    </location>
</feature>
<comment type="caution">
    <text evidence="3">The sequence shown here is derived from an EMBL/GenBank/DDBJ whole genome shotgun (WGS) entry which is preliminary data.</text>
</comment>
<gene>
    <name evidence="3" type="ORF">CVLEPA_LOCUS11012</name>
</gene>
<feature type="compositionally biased region" description="Polar residues" evidence="1">
    <location>
        <begin position="1"/>
        <end position="10"/>
    </location>
</feature>
<dbReference type="EMBL" id="CAWYQH010000079">
    <property type="protein sequence ID" value="CAK8680761.1"/>
    <property type="molecule type" value="Genomic_DNA"/>
</dbReference>
<evidence type="ECO:0000256" key="1">
    <source>
        <dbReference type="SAM" id="MobiDB-lite"/>
    </source>
</evidence>
<dbReference type="Proteomes" id="UP001642483">
    <property type="component" value="Unassembled WGS sequence"/>
</dbReference>
<protein>
    <submittedName>
        <fullName evidence="3">Uncharacterized protein</fullName>
    </submittedName>
</protein>
<proteinExistence type="predicted"/>
<feature type="transmembrane region" description="Helical" evidence="2">
    <location>
        <begin position="183"/>
        <end position="201"/>
    </location>
</feature>
<evidence type="ECO:0000313" key="4">
    <source>
        <dbReference type="Proteomes" id="UP001642483"/>
    </source>
</evidence>
<keyword evidence="2" id="KW-0472">Membrane</keyword>
<dbReference type="Gene3D" id="1.20.1070.10">
    <property type="entry name" value="Rhodopsin 7-helix transmembrane proteins"/>
    <property type="match status" value="1"/>
</dbReference>
<keyword evidence="4" id="KW-1185">Reference proteome</keyword>
<keyword evidence="2" id="KW-1133">Transmembrane helix</keyword>
<sequence>MESQTSSLNRGKSLRGFNPAVIPHRSNPDHRVRLGNQKNFHVNSSLTQQNEFSGEDATFERCLQGVVGDVRLPDWACVPSILHHHPDPRHPLQLRYLVPLPIHRPAPSGPLIVQIHPGKLLTRCRAIHTPAFISTLSVTSALLAVGSGKRYNYDLELHARGQDKPTQETSRFTSRRLLLGHCFHPRMFVVLVTATTWVLFWRESRKTLKAKENKINLETIAGKSTRREEREMRRKSSTDRRERRAWTSCSRTRTENLTEIIVFMVTSFTACVLPFLAVQADSISPKEGELEHLKKYGRHLEEDHQPTLYSSSSTASATTSSTASGMS</sequence>
<accession>A0ABP0FN52</accession>
<feature type="region of interest" description="Disordered" evidence="1">
    <location>
        <begin position="1"/>
        <end position="30"/>
    </location>
</feature>
<feature type="region of interest" description="Disordered" evidence="1">
    <location>
        <begin position="221"/>
        <end position="245"/>
    </location>
</feature>
<evidence type="ECO:0000313" key="3">
    <source>
        <dbReference type="EMBL" id="CAK8680761.1"/>
    </source>
</evidence>
<keyword evidence="2" id="KW-0812">Transmembrane</keyword>
<evidence type="ECO:0000256" key="2">
    <source>
        <dbReference type="SAM" id="Phobius"/>
    </source>
</evidence>
<feature type="compositionally biased region" description="Low complexity" evidence="1">
    <location>
        <begin position="310"/>
        <end position="327"/>
    </location>
</feature>
<reference evidence="3 4" key="1">
    <citation type="submission" date="2024-02" db="EMBL/GenBank/DDBJ databases">
        <authorList>
            <person name="Daric V."/>
            <person name="Darras S."/>
        </authorList>
    </citation>
    <scope>NUCLEOTIDE SEQUENCE [LARGE SCALE GENOMIC DNA]</scope>
</reference>